<reference evidence="2" key="1">
    <citation type="journal article" date="2021" name="PeerJ">
        <title>Extensive microbial diversity within the chicken gut microbiome revealed by metagenomics and culture.</title>
        <authorList>
            <person name="Gilroy R."/>
            <person name="Ravi A."/>
            <person name="Getino M."/>
            <person name="Pursley I."/>
            <person name="Horton D.L."/>
            <person name="Alikhan N.F."/>
            <person name="Baker D."/>
            <person name="Gharbi K."/>
            <person name="Hall N."/>
            <person name="Watson M."/>
            <person name="Adriaenssens E.M."/>
            <person name="Foster-Nyarko E."/>
            <person name="Jarju S."/>
            <person name="Secka A."/>
            <person name="Antonio M."/>
            <person name="Oren A."/>
            <person name="Chaudhuri R.R."/>
            <person name="La Ragione R."/>
            <person name="Hildebrand F."/>
            <person name="Pallen M.J."/>
        </authorList>
    </citation>
    <scope>NUCLEOTIDE SEQUENCE</scope>
    <source>
        <strain evidence="2">CHK192-9172</strain>
    </source>
</reference>
<dbReference type="EMBL" id="DXCH01000260">
    <property type="protein sequence ID" value="HIZ08130.1"/>
    <property type="molecule type" value="Genomic_DNA"/>
</dbReference>
<name>A0A9D2D486_9FIRM</name>
<sequence length="412" mass="47383">MGTKLYMGLDLSDSLAQVSFWQEGEKEPVTVSTRKGEEQYQIPTSLYVGKGGYYLYGAEAEKKRNVRSADLYEQLYLRAVDMADSDGAGEAVGRLGVFVRRLIRLKENLYPKDREFDIYLAITVPELSVRGVKALELLAEELKPDIASICWMDYGESFFYYTFYQDRSVWAHDIALFDFSDRQVRFTLLVRETRTEPQIVLSGQETWQVSDEIWENDSEKDRFFADILREAFAKRIVSGVFLTGDGFDGDWMKEVFRVLGPNRRVFVGKNLYTKGAAYAALTLDRKADWPYLYEGSYKVQSDVRLEVTAGGQKEKLPLARAGQNWFDEAYQYTAILRGTPVVRLLVTKGGERKPKVCDLELEDIWKRPEQTRRISISGKMTDVRSLHITVKDTGFGSFYPPEPKSWEFDIQI</sequence>
<reference evidence="2" key="2">
    <citation type="submission" date="2021-04" db="EMBL/GenBank/DDBJ databases">
        <authorList>
            <person name="Gilroy R."/>
        </authorList>
    </citation>
    <scope>NUCLEOTIDE SEQUENCE</scope>
    <source>
        <strain evidence="2">CHK192-9172</strain>
    </source>
</reference>
<accession>A0A9D2D486</accession>
<proteinExistence type="predicted"/>
<organism evidence="2 3">
    <name type="scientific">Candidatus Eubacterium avistercoris</name>
    <dbReference type="NCBI Taxonomy" id="2838567"/>
    <lineage>
        <taxon>Bacteria</taxon>
        <taxon>Bacillati</taxon>
        <taxon>Bacillota</taxon>
        <taxon>Clostridia</taxon>
        <taxon>Eubacteriales</taxon>
        <taxon>Eubacteriaceae</taxon>
        <taxon>Eubacterium</taxon>
    </lineage>
</organism>
<evidence type="ECO:0000259" key="1">
    <source>
        <dbReference type="Pfam" id="PF18980"/>
    </source>
</evidence>
<dbReference type="InterPro" id="IPR043770">
    <property type="entry name" value="DUF5716_C"/>
</dbReference>
<evidence type="ECO:0000313" key="3">
    <source>
        <dbReference type="Proteomes" id="UP000824024"/>
    </source>
</evidence>
<dbReference type="AlphaFoldDB" id="A0A9D2D486"/>
<gene>
    <name evidence="2" type="ORF">IAA08_09365</name>
</gene>
<comment type="caution">
    <text evidence="2">The sequence shown here is derived from an EMBL/GenBank/DDBJ whole genome shotgun (WGS) entry which is preliminary data.</text>
</comment>
<dbReference type="Pfam" id="PF18980">
    <property type="entry name" value="DUF5716_C"/>
    <property type="match status" value="1"/>
</dbReference>
<dbReference type="Proteomes" id="UP000824024">
    <property type="component" value="Unassembled WGS sequence"/>
</dbReference>
<evidence type="ECO:0000313" key="2">
    <source>
        <dbReference type="EMBL" id="HIZ08130.1"/>
    </source>
</evidence>
<feature type="domain" description="DUF5716" evidence="1">
    <location>
        <begin position="120"/>
        <end position="411"/>
    </location>
</feature>
<protein>
    <recommendedName>
        <fullName evidence="1">DUF5716 domain-containing protein</fullName>
    </recommendedName>
</protein>